<dbReference type="InterPro" id="IPR011990">
    <property type="entry name" value="TPR-like_helical_dom_sf"/>
</dbReference>
<dbReference type="Pfam" id="PF13424">
    <property type="entry name" value="TPR_12"/>
    <property type="match status" value="2"/>
</dbReference>
<dbReference type="PANTHER" id="PTHR43711:SF1">
    <property type="entry name" value="HISTIDINE KINASE 1"/>
    <property type="match status" value="1"/>
</dbReference>
<dbReference type="InterPro" id="IPR005467">
    <property type="entry name" value="His_kinase_dom"/>
</dbReference>
<dbReference type="Gene3D" id="1.10.287.130">
    <property type="match status" value="1"/>
</dbReference>
<dbReference type="Proteomes" id="UP001236663">
    <property type="component" value="Unassembled WGS sequence"/>
</dbReference>
<evidence type="ECO:0000313" key="12">
    <source>
        <dbReference type="Proteomes" id="UP001236663"/>
    </source>
</evidence>
<evidence type="ECO:0000256" key="7">
    <source>
        <dbReference type="PROSITE-ProRule" id="PRU00339"/>
    </source>
</evidence>
<dbReference type="InterPro" id="IPR036097">
    <property type="entry name" value="HisK_dim/P_sf"/>
</dbReference>
<evidence type="ECO:0000256" key="9">
    <source>
        <dbReference type="SAM" id="Phobius"/>
    </source>
</evidence>
<dbReference type="GO" id="GO:0016301">
    <property type="term" value="F:kinase activity"/>
    <property type="evidence" value="ECO:0007669"/>
    <property type="project" value="UniProtKB-KW"/>
</dbReference>
<dbReference type="InterPro" id="IPR036890">
    <property type="entry name" value="HATPase_C_sf"/>
</dbReference>
<comment type="caution">
    <text evidence="11">The sequence shown here is derived from an EMBL/GenBank/DDBJ whole genome shotgun (WGS) entry which is preliminary data.</text>
</comment>
<keyword evidence="8" id="KW-0175">Coiled coil</keyword>
<dbReference type="PANTHER" id="PTHR43711">
    <property type="entry name" value="TWO-COMPONENT HISTIDINE KINASE"/>
    <property type="match status" value="1"/>
</dbReference>
<dbReference type="InterPro" id="IPR050736">
    <property type="entry name" value="Sensor_HK_Regulatory"/>
</dbReference>
<sequence length="690" mass="78291">MTAISVAVMWSHFSFGQREAIDAIKAKIDSIENRENFTPDKPYIDLINQLGELYYNIDPDSTFVLGMKSLEASERAKYTEGVVDAYRNIGAYHNLRGEYDQAMGYFEEGLQLSGEVQYWQGMANIYNSMGLNYYDRGLLEESVTVYLQALEIKEQHLSESEQSKTLSNLGLVFLDLGDFEKALRYHNRALEIRKATQNVPGIAYSMANIGEVYKDNGDLEKSLQNYQASLKIGEEIDNRQLVSVCHFNIGDIYLKQGIFEEALFHFETALNLDRERNDKVGISYDLLGVGEAQMKLGNTTAAKKAIEQGLDVALESNLKDEVQKAHLLLSELYEKESNLSKALYHYKIHKTYQDSILNQGTKIEIQKLTTEYALAKREAEFLQAQRESELRNEAKMEQRLRTGVTIILVILLIAFFIALRSAKSQIKAREVVTRQKNELEKLNKKILLQKNEIEKVANQMFEVNQTKDKLFSIVGHDLKSPINSLKGLMQYVVDEKLTQEEFLLVSAQLRNEVEQVHFTLINLLHWAKGQMKGIVTDTEKVSINKILKEITSLYKPVSEAKDITIRDNLEPHTDCLVDREQCNLIMRNLLNNALKFTNRGGNISISSKKVDDSYWEISIQDDGIGIDSQTLTKLFTPALKEKHRYGTAGEKGTGLGLQLTKDFVKINGGDIHVKSELGKGSTFTFTLPIA</sequence>
<keyword evidence="12" id="KW-1185">Reference proteome</keyword>
<dbReference type="Pfam" id="PF13374">
    <property type="entry name" value="TPR_10"/>
    <property type="match status" value="1"/>
</dbReference>
<organism evidence="11 12">
    <name type="scientific">Cyclobacterium jeungdonense</name>
    <dbReference type="NCBI Taxonomy" id="708087"/>
    <lineage>
        <taxon>Bacteria</taxon>
        <taxon>Pseudomonadati</taxon>
        <taxon>Bacteroidota</taxon>
        <taxon>Cytophagia</taxon>
        <taxon>Cytophagales</taxon>
        <taxon>Cyclobacteriaceae</taxon>
        <taxon>Cyclobacterium</taxon>
    </lineage>
</organism>
<feature type="repeat" description="TPR" evidence="7">
    <location>
        <begin position="163"/>
        <end position="196"/>
    </location>
</feature>
<evidence type="ECO:0000256" key="5">
    <source>
        <dbReference type="ARBA" id="ARBA00022777"/>
    </source>
</evidence>
<feature type="repeat" description="TPR" evidence="7">
    <location>
        <begin position="83"/>
        <end position="116"/>
    </location>
</feature>
<dbReference type="Gene3D" id="1.25.40.10">
    <property type="entry name" value="Tetratricopeptide repeat domain"/>
    <property type="match status" value="2"/>
</dbReference>
<keyword evidence="9" id="KW-1133">Transmembrane helix</keyword>
<evidence type="ECO:0000256" key="6">
    <source>
        <dbReference type="ARBA" id="ARBA00023012"/>
    </source>
</evidence>
<feature type="transmembrane region" description="Helical" evidence="9">
    <location>
        <begin position="400"/>
        <end position="419"/>
    </location>
</feature>
<feature type="repeat" description="TPR" evidence="7">
    <location>
        <begin position="123"/>
        <end position="156"/>
    </location>
</feature>
<feature type="repeat" description="TPR" evidence="7">
    <location>
        <begin position="203"/>
        <end position="236"/>
    </location>
</feature>
<dbReference type="RefSeq" id="WP_163387226.1">
    <property type="nucleotide sequence ID" value="NZ_JAUFQS010000015.1"/>
</dbReference>
<keyword evidence="9" id="KW-0472">Membrane</keyword>
<protein>
    <recommendedName>
        <fullName evidence="2">histidine kinase</fullName>
        <ecNumber evidence="2">2.7.13.3</ecNumber>
    </recommendedName>
</protein>
<evidence type="ECO:0000256" key="1">
    <source>
        <dbReference type="ARBA" id="ARBA00000085"/>
    </source>
</evidence>
<dbReference type="InterPro" id="IPR003661">
    <property type="entry name" value="HisK_dim/P_dom"/>
</dbReference>
<dbReference type="PROSITE" id="PS50293">
    <property type="entry name" value="TPR_REGION"/>
    <property type="match status" value="1"/>
</dbReference>
<comment type="catalytic activity">
    <reaction evidence="1">
        <text>ATP + protein L-histidine = ADP + protein N-phospho-L-histidine.</text>
        <dbReference type="EC" id="2.7.13.3"/>
    </reaction>
</comment>
<keyword evidence="7" id="KW-0802">TPR repeat</keyword>
<reference evidence="12" key="1">
    <citation type="journal article" date="2019" name="Int. J. Syst. Evol. Microbiol.">
        <title>The Global Catalogue of Microorganisms (GCM) 10K type strain sequencing project: providing services to taxonomists for standard genome sequencing and annotation.</title>
        <authorList>
            <consortium name="The Broad Institute Genomics Platform"/>
            <consortium name="The Broad Institute Genome Sequencing Center for Infectious Disease"/>
            <person name="Wu L."/>
            <person name="Ma J."/>
        </authorList>
    </citation>
    <scope>NUCLEOTIDE SEQUENCE [LARGE SCALE GENOMIC DNA]</scope>
    <source>
        <strain evidence="12">CECT 7706</strain>
    </source>
</reference>
<keyword evidence="6" id="KW-0902">Two-component regulatory system</keyword>
<dbReference type="CDD" id="cd00082">
    <property type="entry name" value="HisKA"/>
    <property type="match status" value="1"/>
</dbReference>
<evidence type="ECO:0000259" key="10">
    <source>
        <dbReference type="PROSITE" id="PS50109"/>
    </source>
</evidence>
<dbReference type="PROSITE" id="PS50109">
    <property type="entry name" value="HIS_KIN"/>
    <property type="match status" value="1"/>
</dbReference>
<dbReference type="EMBL" id="JAUFQS010000015">
    <property type="protein sequence ID" value="MDN3688943.1"/>
    <property type="molecule type" value="Genomic_DNA"/>
</dbReference>
<feature type="coiled-coil region" evidence="8">
    <location>
        <begin position="358"/>
        <end position="399"/>
    </location>
</feature>
<dbReference type="PROSITE" id="PS50005">
    <property type="entry name" value="TPR"/>
    <property type="match status" value="5"/>
</dbReference>
<evidence type="ECO:0000256" key="2">
    <source>
        <dbReference type="ARBA" id="ARBA00012438"/>
    </source>
</evidence>
<dbReference type="SMART" id="SM00028">
    <property type="entry name" value="TPR"/>
    <property type="match status" value="6"/>
</dbReference>
<dbReference type="Pfam" id="PF02518">
    <property type="entry name" value="HATPase_c"/>
    <property type="match status" value="1"/>
</dbReference>
<dbReference type="InterPro" id="IPR003594">
    <property type="entry name" value="HATPase_dom"/>
</dbReference>
<dbReference type="SUPFAM" id="SSF48452">
    <property type="entry name" value="TPR-like"/>
    <property type="match status" value="1"/>
</dbReference>
<dbReference type="InterPro" id="IPR004358">
    <property type="entry name" value="Sig_transdc_His_kin-like_C"/>
</dbReference>
<feature type="coiled-coil region" evidence="8">
    <location>
        <begin position="425"/>
        <end position="459"/>
    </location>
</feature>
<dbReference type="EC" id="2.7.13.3" evidence="2"/>
<keyword evidence="9" id="KW-0812">Transmembrane</keyword>
<evidence type="ECO:0000256" key="8">
    <source>
        <dbReference type="SAM" id="Coils"/>
    </source>
</evidence>
<gene>
    <name evidence="11" type="ORF">QWZ15_13975</name>
</gene>
<dbReference type="PRINTS" id="PR00344">
    <property type="entry name" value="BCTRLSENSOR"/>
</dbReference>
<dbReference type="SUPFAM" id="SSF47384">
    <property type="entry name" value="Homodimeric domain of signal transducing histidine kinase"/>
    <property type="match status" value="1"/>
</dbReference>
<dbReference type="SUPFAM" id="SSF55874">
    <property type="entry name" value="ATPase domain of HSP90 chaperone/DNA topoisomerase II/histidine kinase"/>
    <property type="match status" value="1"/>
</dbReference>
<dbReference type="InterPro" id="IPR019734">
    <property type="entry name" value="TPR_rpt"/>
</dbReference>
<dbReference type="SMART" id="SM00387">
    <property type="entry name" value="HATPase_c"/>
    <property type="match status" value="1"/>
</dbReference>
<evidence type="ECO:0000256" key="4">
    <source>
        <dbReference type="ARBA" id="ARBA00022679"/>
    </source>
</evidence>
<feature type="repeat" description="TPR" evidence="7">
    <location>
        <begin position="243"/>
        <end position="276"/>
    </location>
</feature>
<dbReference type="Gene3D" id="3.30.565.10">
    <property type="entry name" value="Histidine kinase-like ATPase, C-terminal domain"/>
    <property type="match status" value="1"/>
</dbReference>
<name>A0ABT8C828_9BACT</name>
<keyword evidence="3" id="KW-0597">Phosphoprotein</keyword>
<evidence type="ECO:0000256" key="3">
    <source>
        <dbReference type="ARBA" id="ARBA00022553"/>
    </source>
</evidence>
<accession>A0ABT8C828</accession>
<evidence type="ECO:0000313" key="11">
    <source>
        <dbReference type="EMBL" id="MDN3688943.1"/>
    </source>
</evidence>
<feature type="domain" description="Histidine kinase" evidence="10">
    <location>
        <begin position="473"/>
        <end position="690"/>
    </location>
</feature>
<proteinExistence type="predicted"/>
<keyword evidence="5 11" id="KW-0418">Kinase</keyword>
<keyword evidence="4" id="KW-0808">Transferase</keyword>